<organism evidence="1 2">
    <name type="scientific">Malassezia furfur</name>
    <name type="common">Pityriasis versicolor infection agent</name>
    <name type="synonym">Pityrosporum furfur</name>
    <dbReference type="NCBI Taxonomy" id="55194"/>
    <lineage>
        <taxon>Eukaryota</taxon>
        <taxon>Fungi</taxon>
        <taxon>Dikarya</taxon>
        <taxon>Basidiomycota</taxon>
        <taxon>Ustilaginomycotina</taxon>
        <taxon>Malasseziomycetes</taxon>
        <taxon>Malasseziales</taxon>
        <taxon>Malasseziaceae</taxon>
        <taxon>Malassezia</taxon>
    </lineage>
</organism>
<name>A0ABY8EVJ8_MALFU</name>
<proteinExistence type="predicted"/>
<evidence type="ECO:0000313" key="2">
    <source>
        <dbReference type="Proteomes" id="UP000818624"/>
    </source>
</evidence>
<keyword evidence="2" id="KW-1185">Reference proteome</keyword>
<evidence type="ECO:0000313" key="1">
    <source>
        <dbReference type="EMBL" id="WFD48470.1"/>
    </source>
</evidence>
<accession>A0ABY8EVJ8</accession>
<gene>
    <name evidence="1" type="ORF">GLX27_003140</name>
</gene>
<dbReference type="Proteomes" id="UP000818624">
    <property type="component" value="Chromosome 3"/>
</dbReference>
<sequence length="121" mass="13959">MLDARVAQRDAPAQRVELEARGLCVGGRRRLQRRKTLGDVGVPRLCIGERTLDVRELRRGALPLLRHELERGLGARQARRQLRARRRTCFVLLGELGARPRGVVARKRELLLERTRLELRK</sequence>
<protein>
    <submittedName>
        <fullName evidence="1">Uncharacterized protein</fullName>
    </submittedName>
</protein>
<reference evidence="1 2" key="1">
    <citation type="journal article" date="2020" name="Elife">
        <title>Loss of centromere function drives karyotype evolution in closely related Malassezia species.</title>
        <authorList>
            <person name="Sankaranarayanan S.R."/>
            <person name="Ianiri G."/>
            <person name="Coelho M.A."/>
            <person name="Reza M.H."/>
            <person name="Thimmappa B.C."/>
            <person name="Ganguly P."/>
            <person name="Vadnala R.N."/>
            <person name="Sun S."/>
            <person name="Siddharthan R."/>
            <person name="Tellgren-Roth C."/>
            <person name="Dawson T.L."/>
            <person name="Heitman J."/>
            <person name="Sanyal K."/>
        </authorList>
    </citation>
    <scope>NUCLEOTIDE SEQUENCE [LARGE SCALE GENOMIC DNA]</scope>
    <source>
        <strain evidence="1">CBS14141</strain>
    </source>
</reference>
<dbReference type="EMBL" id="CP046236">
    <property type="protein sequence ID" value="WFD48470.1"/>
    <property type="molecule type" value="Genomic_DNA"/>
</dbReference>